<dbReference type="PANTHER" id="PTHR11229:SF16">
    <property type="entry name" value="LARGE RIBOSOMAL SUBUNIT PROTEIN UL3C"/>
    <property type="match status" value="1"/>
</dbReference>
<evidence type="ECO:0000256" key="8">
    <source>
        <dbReference type="RuleBase" id="RU003905"/>
    </source>
</evidence>
<evidence type="ECO:0000256" key="1">
    <source>
        <dbReference type="ARBA" id="ARBA00006540"/>
    </source>
</evidence>
<dbReference type="Gene3D" id="3.30.160.810">
    <property type="match status" value="1"/>
</dbReference>
<dbReference type="eggNOG" id="COG0087">
    <property type="taxonomic scope" value="Bacteria"/>
</dbReference>
<accession>A0A081BUW6</accession>
<name>A0A081BUW6_VECG1</name>
<keyword evidence="2 7" id="KW-0699">rRNA-binding</keyword>
<dbReference type="GO" id="GO:0019843">
    <property type="term" value="F:rRNA binding"/>
    <property type="evidence" value="ECO:0007669"/>
    <property type="project" value="UniProtKB-UniRule"/>
</dbReference>
<comment type="function">
    <text evidence="7 9">One of the primary rRNA binding proteins, it binds directly near the 3'-end of the 23S rRNA, where it nucleates assembly of the 50S subunit.</text>
</comment>
<dbReference type="GO" id="GO:0003735">
    <property type="term" value="F:structural constituent of ribosome"/>
    <property type="evidence" value="ECO:0007669"/>
    <property type="project" value="UniProtKB-UniRule"/>
</dbReference>
<keyword evidence="3 7" id="KW-0694">RNA-binding</keyword>
<dbReference type="FunFam" id="3.30.160.810:FF:000001">
    <property type="entry name" value="50S ribosomal protein L3"/>
    <property type="match status" value="1"/>
</dbReference>
<dbReference type="STRING" id="1499967.U27_03083"/>
<dbReference type="HAMAP" id="MF_01325_B">
    <property type="entry name" value="Ribosomal_uL3_B"/>
    <property type="match status" value="1"/>
</dbReference>
<organism evidence="10">
    <name type="scientific">Vecturithrix granuli</name>
    <dbReference type="NCBI Taxonomy" id="1499967"/>
    <lineage>
        <taxon>Bacteria</taxon>
        <taxon>Candidatus Moduliflexota</taxon>
        <taxon>Candidatus Vecturitrichia</taxon>
        <taxon>Candidatus Vecturitrichales</taxon>
        <taxon>Candidatus Vecturitrichaceae</taxon>
        <taxon>Candidatus Vecturithrix</taxon>
    </lineage>
</organism>
<evidence type="ECO:0000256" key="7">
    <source>
        <dbReference type="HAMAP-Rule" id="MF_01325"/>
    </source>
</evidence>
<dbReference type="AlphaFoldDB" id="A0A081BUW6"/>
<protein>
    <recommendedName>
        <fullName evidence="6 7">Large ribosomal subunit protein uL3</fullName>
    </recommendedName>
</protein>
<evidence type="ECO:0000256" key="3">
    <source>
        <dbReference type="ARBA" id="ARBA00022884"/>
    </source>
</evidence>
<evidence type="ECO:0000256" key="9">
    <source>
        <dbReference type="RuleBase" id="RU003906"/>
    </source>
</evidence>
<dbReference type="Pfam" id="PF00297">
    <property type="entry name" value="Ribosomal_L3"/>
    <property type="match status" value="1"/>
</dbReference>
<reference evidence="10" key="1">
    <citation type="journal article" date="2015" name="PeerJ">
        <title>First genomic representation of candidate bacterial phylum KSB3 points to enhanced environmental sensing as a trigger of wastewater bulking.</title>
        <authorList>
            <person name="Sekiguchi Y."/>
            <person name="Ohashi A."/>
            <person name="Parks D.H."/>
            <person name="Yamauchi T."/>
            <person name="Tyson G.W."/>
            <person name="Hugenholtz P."/>
        </authorList>
    </citation>
    <scope>NUCLEOTIDE SEQUENCE [LARGE SCALE GENOMIC DNA]</scope>
</reference>
<gene>
    <name evidence="7" type="primary">rplC</name>
    <name evidence="10" type="ORF">U27_03083</name>
</gene>
<dbReference type="InterPro" id="IPR019926">
    <property type="entry name" value="Ribosomal_uL3_CS"/>
</dbReference>
<dbReference type="GO" id="GO:0022625">
    <property type="term" value="C:cytosolic large ribosomal subunit"/>
    <property type="evidence" value="ECO:0007669"/>
    <property type="project" value="TreeGrafter"/>
</dbReference>
<dbReference type="PROSITE" id="PS00474">
    <property type="entry name" value="RIBOSOMAL_L3"/>
    <property type="match status" value="1"/>
</dbReference>
<dbReference type="SUPFAM" id="SSF50447">
    <property type="entry name" value="Translation proteins"/>
    <property type="match status" value="1"/>
</dbReference>
<dbReference type="FunFam" id="2.40.30.10:FF:000004">
    <property type="entry name" value="50S ribosomal protein L3"/>
    <property type="match status" value="1"/>
</dbReference>
<dbReference type="InterPro" id="IPR009000">
    <property type="entry name" value="Transl_B-barrel_sf"/>
</dbReference>
<proteinExistence type="inferred from homology"/>
<dbReference type="NCBIfam" id="TIGR03625">
    <property type="entry name" value="L3_bact"/>
    <property type="match status" value="1"/>
</dbReference>
<evidence type="ECO:0000256" key="2">
    <source>
        <dbReference type="ARBA" id="ARBA00022730"/>
    </source>
</evidence>
<sequence length="217" mass="24185">MSIGILGRKVGMTQVFDENSVMIPVTIIEAGPCPVVQKKTIETDHYNAIQLGFLDQKRQRIRKPNLGHFDKVKVPPKRYLREIRLDDTEIQQFEVGQELKADLFELGEYVDVTGFSKGKGFTGVVKRWGFAGVSSLTHGSHEYFRHGGSVGSATTPGRVFKGKKMPGHKGDERVTIQNLQVIDVRPDQNILLIKGAVPGPQNGLLIIRKARKKQKKA</sequence>
<keyword evidence="5 7" id="KW-0687">Ribonucleoprotein</keyword>
<dbReference type="EMBL" id="DF820464">
    <property type="protein sequence ID" value="GAK56121.1"/>
    <property type="molecule type" value="Genomic_DNA"/>
</dbReference>
<evidence type="ECO:0000256" key="4">
    <source>
        <dbReference type="ARBA" id="ARBA00022980"/>
    </source>
</evidence>
<dbReference type="Proteomes" id="UP000030661">
    <property type="component" value="Unassembled WGS sequence"/>
</dbReference>
<keyword evidence="11" id="KW-1185">Reference proteome</keyword>
<evidence type="ECO:0000313" key="11">
    <source>
        <dbReference type="Proteomes" id="UP000030661"/>
    </source>
</evidence>
<comment type="similarity">
    <text evidence="1 7 8">Belongs to the universal ribosomal protein uL3 family.</text>
</comment>
<evidence type="ECO:0000256" key="5">
    <source>
        <dbReference type="ARBA" id="ARBA00023274"/>
    </source>
</evidence>
<dbReference type="InterPro" id="IPR000597">
    <property type="entry name" value="Ribosomal_uL3"/>
</dbReference>
<evidence type="ECO:0000256" key="6">
    <source>
        <dbReference type="ARBA" id="ARBA00035243"/>
    </source>
</evidence>
<comment type="subunit">
    <text evidence="7 9">Part of the 50S ribosomal subunit. Forms a cluster with proteins L14 and L19.</text>
</comment>
<dbReference type="GO" id="GO:0006412">
    <property type="term" value="P:translation"/>
    <property type="evidence" value="ECO:0007669"/>
    <property type="project" value="UniProtKB-UniRule"/>
</dbReference>
<dbReference type="InterPro" id="IPR019927">
    <property type="entry name" value="Ribosomal_uL3_bac/org-type"/>
</dbReference>
<keyword evidence="4 7" id="KW-0689">Ribosomal protein</keyword>
<evidence type="ECO:0000313" key="10">
    <source>
        <dbReference type="EMBL" id="GAK56121.1"/>
    </source>
</evidence>
<dbReference type="HOGENOM" id="CLU_044142_4_1_0"/>
<dbReference type="Gene3D" id="2.40.30.10">
    <property type="entry name" value="Translation factors"/>
    <property type="match status" value="1"/>
</dbReference>
<dbReference type="PANTHER" id="PTHR11229">
    <property type="entry name" value="50S RIBOSOMAL PROTEIN L3"/>
    <property type="match status" value="1"/>
</dbReference>